<comment type="caution">
    <text evidence="2">The sequence shown here is derived from an EMBL/GenBank/DDBJ whole genome shotgun (WGS) entry which is preliminary data.</text>
</comment>
<proteinExistence type="predicted"/>
<evidence type="ECO:0000256" key="1">
    <source>
        <dbReference type="SAM" id="MobiDB-lite"/>
    </source>
</evidence>
<dbReference type="Proteomes" id="UP000187429">
    <property type="component" value="Unassembled WGS sequence"/>
</dbReference>
<feature type="compositionally biased region" description="Basic and acidic residues" evidence="1">
    <location>
        <begin position="106"/>
        <end position="126"/>
    </location>
</feature>
<name>A0A1R1XNY3_9FUNG</name>
<dbReference type="AlphaFoldDB" id="A0A1R1XNY3"/>
<protein>
    <submittedName>
        <fullName evidence="2">Uncharacterized protein</fullName>
    </submittedName>
</protein>
<feature type="region of interest" description="Disordered" evidence="1">
    <location>
        <begin position="405"/>
        <end position="430"/>
    </location>
</feature>
<organism evidence="2 3">
    <name type="scientific">Smittium culicis</name>
    <dbReference type="NCBI Taxonomy" id="133412"/>
    <lineage>
        <taxon>Eukaryota</taxon>
        <taxon>Fungi</taxon>
        <taxon>Fungi incertae sedis</taxon>
        <taxon>Zoopagomycota</taxon>
        <taxon>Kickxellomycotina</taxon>
        <taxon>Harpellomycetes</taxon>
        <taxon>Harpellales</taxon>
        <taxon>Legeriomycetaceae</taxon>
        <taxon>Smittium</taxon>
    </lineage>
</organism>
<evidence type="ECO:0000313" key="2">
    <source>
        <dbReference type="EMBL" id="OMJ16331.1"/>
    </source>
</evidence>
<sequence>MFLPFSNILKLPLHTKKFESLHQNLVNFTTHLNILVKEIDSFNKSSLSQLVDSSTEIIQSSQFTTEPNNLFQNGALNRSTNYPPINPLTMLKNLDGGIEISSNNNEKIRPSSKRKQDLDRLSDKFPKKPLLGKKQNFDSRKSDMDNLRVPGYAQTTENITQAQGSDKLNLNENFKFLILVYSELVACASIMVQLLGQVKKSINLFSPESREVELEFLDDGNFVVSLTKDTKSSNAEKGSHKPSTSNSPAYLTKPAILALNNESLEILCYDIYCRLLDTFGSFEYLPLADSTIDLDKRAEAWVTYFKLQFNKESDAFNDLAFDTNSLQLGPASGSTSSHGSKPYFLDKYLAKISNTEPEIQKRAEDYSTITKFDFIKNINNFVDSIYDEKLVESVLGAQKLEKVEPKNLKNKSVHSRRSSTSSNPESINID</sequence>
<reference evidence="3" key="1">
    <citation type="submission" date="2017-01" db="EMBL/GenBank/DDBJ databases">
        <authorList>
            <person name="Wang Y."/>
            <person name="White M."/>
            <person name="Kvist S."/>
            <person name="Moncalvo J.-M."/>
        </authorList>
    </citation>
    <scope>NUCLEOTIDE SEQUENCE [LARGE SCALE GENOMIC DNA]</scope>
    <source>
        <strain evidence="3">ID-206-W2</strain>
    </source>
</reference>
<gene>
    <name evidence="2" type="ORF">AYI69_g7867</name>
</gene>
<feature type="compositionally biased region" description="Basic residues" evidence="1">
    <location>
        <begin position="408"/>
        <end position="417"/>
    </location>
</feature>
<feature type="compositionally biased region" description="Basic and acidic residues" evidence="1">
    <location>
        <begin position="135"/>
        <end position="146"/>
    </location>
</feature>
<feature type="region of interest" description="Disordered" evidence="1">
    <location>
        <begin position="101"/>
        <end position="146"/>
    </location>
</feature>
<feature type="compositionally biased region" description="Low complexity" evidence="1">
    <location>
        <begin position="418"/>
        <end position="430"/>
    </location>
</feature>
<accession>A0A1R1XNY3</accession>
<keyword evidence="3" id="KW-1185">Reference proteome</keyword>
<evidence type="ECO:0000313" key="3">
    <source>
        <dbReference type="Proteomes" id="UP000187429"/>
    </source>
</evidence>
<dbReference type="EMBL" id="LSSM01003935">
    <property type="protein sequence ID" value="OMJ16331.1"/>
    <property type="molecule type" value="Genomic_DNA"/>
</dbReference>